<keyword evidence="4" id="KW-1003">Cell membrane</keyword>
<comment type="function">
    <text evidence="10">Inner membrane component of the type II secretion system required for the energy-dependent secretion of extracellular factors such as proteases and toxins from the periplasm.</text>
</comment>
<evidence type="ECO:0000256" key="9">
    <source>
        <dbReference type="ARBA" id="ARBA00023136"/>
    </source>
</evidence>
<evidence type="ECO:0000256" key="1">
    <source>
        <dbReference type="ARBA" id="ARBA00004377"/>
    </source>
</evidence>
<keyword evidence="7 10" id="KW-0653">Protein transport</keyword>
<proteinExistence type="inferred from homology"/>
<dbReference type="GO" id="GO:0015627">
    <property type="term" value="C:type II protein secretion system complex"/>
    <property type="evidence" value="ECO:0007669"/>
    <property type="project" value="InterPro"/>
</dbReference>
<dbReference type="InterPro" id="IPR025691">
    <property type="entry name" value="GspL_pp_dom"/>
</dbReference>
<evidence type="ECO:0000313" key="14">
    <source>
        <dbReference type="Proteomes" id="UP000092952"/>
    </source>
</evidence>
<evidence type="ECO:0000256" key="2">
    <source>
        <dbReference type="ARBA" id="ARBA00005318"/>
    </source>
</evidence>
<dbReference type="AlphaFoldDB" id="A0A1B1YRW9"/>
<dbReference type="GO" id="GO:0015628">
    <property type="term" value="P:protein secretion by the type II secretion system"/>
    <property type="evidence" value="ECO:0007669"/>
    <property type="project" value="InterPro"/>
</dbReference>
<evidence type="ECO:0000256" key="8">
    <source>
        <dbReference type="ARBA" id="ARBA00022989"/>
    </source>
</evidence>
<dbReference type="Pfam" id="PF05134">
    <property type="entry name" value="T2SSL"/>
    <property type="match status" value="1"/>
</dbReference>
<keyword evidence="14" id="KW-1185">Reference proteome</keyword>
<dbReference type="Gene3D" id="3.30.420.380">
    <property type="match status" value="1"/>
</dbReference>
<dbReference type="STRING" id="1810504.PG2T_04500"/>
<evidence type="ECO:0000256" key="6">
    <source>
        <dbReference type="ARBA" id="ARBA00022692"/>
    </source>
</evidence>
<protein>
    <recommendedName>
        <fullName evidence="10">Type II secretion system protein L</fullName>
        <shortName evidence="10">T2SS protein L</shortName>
    </recommendedName>
</protein>
<dbReference type="NCBIfam" id="TIGR01709">
    <property type="entry name" value="typeII_sec_gspL"/>
    <property type="match status" value="1"/>
</dbReference>
<sequence length="387" mass="40352">MALQYFRWDGADAWQWLERGALREGDTAAAASAAGGEPVGVVLAAPQVWVSAQTLPRLPAARLARAAMFALEDQLASDLDAVQVAVGKRRADGLTELAVIGRAQLDAALARLREAGLKVAGITPLAALLPVDAFTVLAEPDHLTARLGAQASLCGAPQQIGPLLEALAPPSLRWLQTPGGPPPPPGLGAQIIEVPAEQALCLAPTPASPDLLQGAYAPARPPGQWRPWRPAAVLAGLWLALLLAGGLLETARLGRQNAALRTAIGEEFTRLFPEEGRPVSLRAQAERRLKLLDRGARGGALPLLAVAARALPPGQILTALDYRDGALTLEFGLPDVAAVEALRTRLAAERAVKADLPMAVAEGGVVRTRLVLRPAPGASAVATQEEP</sequence>
<organism evidence="13 14">
    <name type="scientific">Immundisolibacter cernigliae</name>
    <dbReference type="NCBI Taxonomy" id="1810504"/>
    <lineage>
        <taxon>Bacteria</taxon>
        <taxon>Pseudomonadati</taxon>
        <taxon>Pseudomonadota</taxon>
        <taxon>Gammaproteobacteria</taxon>
        <taxon>Immundisolibacterales</taxon>
        <taxon>Immundisolibacteraceae</taxon>
        <taxon>Immundisolibacter</taxon>
    </lineage>
</organism>
<evidence type="ECO:0000256" key="7">
    <source>
        <dbReference type="ARBA" id="ARBA00022927"/>
    </source>
</evidence>
<evidence type="ECO:0000259" key="11">
    <source>
        <dbReference type="Pfam" id="PF05134"/>
    </source>
</evidence>
<keyword evidence="9" id="KW-0472">Membrane</keyword>
<keyword evidence="3 10" id="KW-0813">Transport</keyword>
<accession>A0A1B1YRW9</accession>
<dbReference type="InterPro" id="IPR043129">
    <property type="entry name" value="ATPase_NBD"/>
</dbReference>
<reference evidence="14" key="1">
    <citation type="submission" date="2016-03" db="EMBL/GenBank/DDBJ databases">
        <title>Complete genome sequence of Solimmundus cernigliae, representing a novel lineage of polycyclic aromatic hydrocarbon degraders within the Gammaproteobacteria.</title>
        <authorList>
            <person name="Singleton D.R."/>
            <person name="Dickey A.N."/>
            <person name="Scholl E.H."/>
            <person name="Wright F.A."/>
            <person name="Aitken M.D."/>
        </authorList>
    </citation>
    <scope>NUCLEOTIDE SEQUENCE [LARGE SCALE GENOMIC DNA]</scope>
    <source>
        <strain evidence="14">TR3.2</strain>
    </source>
</reference>
<feature type="domain" description="GspL cytoplasmic actin-ATPase-like" evidence="11">
    <location>
        <begin position="31"/>
        <end position="218"/>
    </location>
</feature>
<dbReference type="SUPFAM" id="SSF53067">
    <property type="entry name" value="Actin-like ATPase domain"/>
    <property type="match status" value="1"/>
</dbReference>
<evidence type="ECO:0000256" key="4">
    <source>
        <dbReference type="ARBA" id="ARBA00022475"/>
    </source>
</evidence>
<gene>
    <name evidence="13" type="ORF">PG2T_04500</name>
</gene>
<dbReference type="Pfam" id="PF12693">
    <property type="entry name" value="GspL_C"/>
    <property type="match status" value="1"/>
</dbReference>
<dbReference type="PIRSF" id="PIRSF015761">
    <property type="entry name" value="Protein_L"/>
    <property type="match status" value="1"/>
</dbReference>
<evidence type="ECO:0000256" key="5">
    <source>
        <dbReference type="ARBA" id="ARBA00022519"/>
    </source>
</evidence>
<comment type="subcellular location">
    <subcellularLocation>
        <location evidence="1">Cell inner membrane</location>
        <topology evidence="1">Single-pass membrane protein</topology>
    </subcellularLocation>
</comment>
<dbReference type="OrthoDB" id="7011844at2"/>
<keyword evidence="5" id="KW-0997">Cell inner membrane</keyword>
<dbReference type="Proteomes" id="UP000092952">
    <property type="component" value="Chromosome"/>
</dbReference>
<keyword evidence="8" id="KW-1133">Transmembrane helix</keyword>
<dbReference type="KEGG" id="gbi:PG2T_04500"/>
<evidence type="ECO:0000259" key="12">
    <source>
        <dbReference type="Pfam" id="PF12693"/>
    </source>
</evidence>
<evidence type="ECO:0000256" key="10">
    <source>
        <dbReference type="PIRNR" id="PIRNR015761"/>
    </source>
</evidence>
<dbReference type="GO" id="GO:0009276">
    <property type="term" value="C:Gram-negative-bacterium-type cell wall"/>
    <property type="evidence" value="ECO:0007669"/>
    <property type="project" value="InterPro"/>
</dbReference>
<dbReference type="InterPro" id="IPR007812">
    <property type="entry name" value="T2SS_protein-GspL"/>
</dbReference>
<dbReference type="GO" id="GO:0005886">
    <property type="term" value="C:plasma membrane"/>
    <property type="evidence" value="ECO:0007669"/>
    <property type="project" value="UniProtKB-SubCell"/>
</dbReference>
<evidence type="ECO:0000313" key="13">
    <source>
        <dbReference type="EMBL" id="ANX03524.1"/>
    </source>
</evidence>
<dbReference type="EMBL" id="CP014671">
    <property type="protein sequence ID" value="ANX03524.1"/>
    <property type="molecule type" value="Genomic_DNA"/>
</dbReference>
<name>A0A1B1YRW9_9GAMM</name>
<feature type="domain" description="GspL periplasmic" evidence="12">
    <location>
        <begin position="224"/>
        <end position="373"/>
    </location>
</feature>
<evidence type="ECO:0000256" key="3">
    <source>
        <dbReference type="ARBA" id="ARBA00022448"/>
    </source>
</evidence>
<dbReference type="InParanoid" id="A0A1B1YRW9"/>
<dbReference type="InterPro" id="IPR024230">
    <property type="entry name" value="GspL_cyto_dom"/>
</dbReference>
<dbReference type="RefSeq" id="WP_068803021.1">
    <property type="nucleotide sequence ID" value="NZ_CP014671.1"/>
</dbReference>
<comment type="similarity">
    <text evidence="2 10">Belongs to the GSP L family.</text>
</comment>
<keyword evidence="6" id="KW-0812">Transmembrane</keyword>